<gene>
    <name evidence="1" type="ORF">B0T20DRAFT_69766</name>
</gene>
<reference evidence="1" key="2">
    <citation type="submission" date="2023-07" db="EMBL/GenBank/DDBJ databases">
        <authorList>
            <consortium name="Lawrence Berkeley National Laboratory"/>
            <person name="Haridas S."/>
            <person name="Hensen N."/>
            <person name="Bonometti L."/>
            <person name="Westerberg I."/>
            <person name="Brannstrom I.O."/>
            <person name="Guillou S."/>
            <person name="Cros-Aarteil S."/>
            <person name="Calhoun S."/>
            <person name="Kuo A."/>
            <person name="Mondo S."/>
            <person name="Pangilinan J."/>
            <person name="Riley R."/>
            <person name="LaButti K."/>
            <person name="Andreopoulos B."/>
            <person name="Lipzen A."/>
            <person name="Chen C."/>
            <person name="Yanf M."/>
            <person name="Daum C."/>
            <person name="Ng V."/>
            <person name="Clum A."/>
            <person name="Steindorff A."/>
            <person name="Ohm R."/>
            <person name="Martin F."/>
            <person name="Silar P."/>
            <person name="Natvig D."/>
            <person name="Lalanne C."/>
            <person name="Gautier V."/>
            <person name="Ament-velasquez S.L."/>
            <person name="Kruys A."/>
            <person name="Hutchinson M.I."/>
            <person name="Powell A.J."/>
            <person name="Barry K."/>
            <person name="Miller A.N."/>
            <person name="Grigoriev I.V."/>
            <person name="Debuchy R."/>
            <person name="Gladieux P."/>
            <person name="Thoren M.H."/>
            <person name="Johannesson H."/>
        </authorList>
    </citation>
    <scope>NUCLEOTIDE SEQUENCE</scope>
    <source>
        <strain evidence="1">FGSC 1904</strain>
    </source>
</reference>
<keyword evidence="2" id="KW-1185">Reference proteome</keyword>
<reference evidence="1" key="1">
    <citation type="journal article" date="2023" name="Mol. Phylogenet. Evol.">
        <title>Genome-scale phylogeny and comparative genomics of the fungal order Sordariales.</title>
        <authorList>
            <person name="Hensen N."/>
            <person name="Bonometti L."/>
            <person name="Westerberg I."/>
            <person name="Brannstrom I.O."/>
            <person name="Guillou S."/>
            <person name="Cros-Aarteil S."/>
            <person name="Calhoun S."/>
            <person name="Haridas S."/>
            <person name="Kuo A."/>
            <person name="Mondo S."/>
            <person name="Pangilinan J."/>
            <person name="Riley R."/>
            <person name="LaButti K."/>
            <person name="Andreopoulos B."/>
            <person name="Lipzen A."/>
            <person name="Chen C."/>
            <person name="Yan M."/>
            <person name="Daum C."/>
            <person name="Ng V."/>
            <person name="Clum A."/>
            <person name="Steindorff A."/>
            <person name="Ohm R.A."/>
            <person name="Martin F."/>
            <person name="Silar P."/>
            <person name="Natvig D.O."/>
            <person name="Lalanne C."/>
            <person name="Gautier V."/>
            <person name="Ament-Velasquez S.L."/>
            <person name="Kruys A."/>
            <person name="Hutchinson M.I."/>
            <person name="Powell A.J."/>
            <person name="Barry K."/>
            <person name="Miller A.N."/>
            <person name="Grigoriev I.V."/>
            <person name="Debuchy R."/>
            <person name="Gladieux P."/>
            <person name="Hiltunen Thoren M."/>
            <person name="Johannesson H."/>
        </authorList>
    </citation>
    <scope>NUCLEOTIDE SEQUENCE</scope>
    <source>
        <strain evidence="1">FGSC 1904</strain>
    </source>
</reference>
<organism evidence="1 2">
    <name type="scientific">Sordaria brevicollis</name>
    <dbReference type="NCBI Taxonomy" id="83679"/>
    <lineage>
        <taxon>Eukaryota</taxon>
        <taxon>Fungi</taxon>
        <taxon>Dikarya</taxon>
        <taxon>Ascomycota</taxon>
        <taxon>Pezizomycotina</taxon>
        <taxon>Sordariomycetes</taxon>
        <taxon>Sordariomycetidae</taxon>
        <taxon>Sordariales</taxon>
        <taxon>Sordariaceae</taxon>
        <taxon>Sordaria</taxon>
    </lineage>
</organism>
<name>A0AAE0U625_SORBR</name>
<dbReference type="Proteomes" id="UP001281003">
    <property type="component" value="Unassembled WGS sequence"/>
</dbReference>
<evidence type="ECO:0000313" key="2">
    <source>
        <dbReference type="Proteomes" id="UP001281003"/>
    </source>
</evidence>
<proteinExistence type="predicted"/>
<comment type="caution">
    <text evidence="1">The sequence shown here is derived from an EMBL/GenBank/DDBJ whole genome shotgun (WGS) entry which is preliminary data.</text>
</comment>
<dbReference type="AlphaFoldDB" id="A0AAE0U625"/>
<dbReference type="EMBL" id="JAUTDP010000012">
    <property type="protein sequence ID" value="KAK3391960.1"/>
    <property type="molecule type" value="Genomic_DNA"/>
</dbReference>
<protein>
    <submittedName>
        <fullName evidence="1">Uncharacterized protein</fullName>
    </submittedName>
</protein>
<sequence>MSIKFFDMLTTMDDGQLARRKSKPVRPPTQTNFFLLILVHCIYTYQPMNHKLALAMQIMQNCIAGRTGGCHAFSTLRCSKHTSKSEHPVGQRAAGCTHANTCFACLLACWLAGWLAYTSVTILLVANLDALQHTVIQISRLQGNRKSVEC</sequence>
<accession>A0AAE0U625</accession>
<evidence type="ECO:0000313" key="1">
    <source>
        <dbReference type="EMBL" id="KAK3391960.1"/>
    </source>
</evidence>